<accession>A0ABW5ZRJ3</accession>
<proteinExistence type="predicted"/>
<name>A0ABW5ZRJ3_9FLAO</name>
<feature type="chain" id="PRO_5046283168" evidence="2">
    <location>
        <begin position="19"/>
        <end position="213"/>
    </location>
</feature>
<comment type="caution">
    <text evidence="4">The sequence shown here is derived from an EMBL/GenBank/DDBJ whole genome shotgun (WGS) entry which is preliminary data.</text>
</comment>
<keyword evidence="1 2" id="KW-0732">Signal</keyword>
<evidence type="ECO:0000313" key="5">
    <source>
        <dbReference type="Proteomes" id="UP001597548"/>
    </source>
</evidence>
<dbReference type="Proteomes" id="UP001597548">
    <property type="component" value="Unassembled WGS sequence"/>
</dbReference>
<dbReference type="InterPro" id="IPR026444">
    <property type="entry name" value="Secre_tail"/>
</dbReference>
<gene>
    <name evidence="4" type="ORF">ACFS29_08015</name>
</gene>
<protein>
    <submittedName>
        <fullName evidence="4">T9SS type A sorting domain-containing protein</fullName>
    </submittedName>
</protein>
<keyword evidence="5" id="KW-1185">Reference proteome</keyword>
<dbReference type="RefSeq" id="WP_194509528.1">
    <property type="nucleotide sequence ID" value="NZ_JADILU010000008.1"/>
</dbReference>
<evidence type="ECO:0000313" key="4">
    <source>
        <dbReference type="EMBL" id="MFD2915579.1"/>
    </source>
</evidence>
<dbReference type="NCBIfam" id="TIGR04183">
    <property type="entry name" value="Por_Secre_tail"/>
    <property type="match status" value="1"/>
</dbReference>
<feature type="signal peptide" evidence="2">
    <location>
        <begin position="1"/>
        <end position="18"/>
    </location>
</feature>
<evidence type="ECO:0000256" key="1">
    <source>
        <dbReference type="ARBA" id="ARBA00022729"/>
    </source>
</evidence>
<dbReference type="Gene3D" id="2.60.40.3080">
    <property type="match status" value="1"/>
</dbReference>
<evidence type="ECO:0000256" key="2">
    <source>
        <dbReference type="SAM" id="SignalP"/>
    </source>
</evidence>
<evidence type="ECO:0000259" key="3">
    <source>
        <dbReference type="Pfam" id="PF18962"/>
    </source>
</evidence>
<dbReference type="SUPFAM" id="SSF49464">
    <property type="entry name" value="Carboxypeptidase regulatory domain-like"/>
    <property type="match status" value="1"/>
</dbReference>
<dbReference type="Pfam" id="PF18962">
    <property type="entry name" value="Por_Secre_tail"/>
    <property type="match status" value="1"/>
</dbReference>
<reference evidence="5" key="1">
    <citation type="journal article" date="2019" name="Int. J. Syst. Evol. Microbiol.">
        <title>The Global Catalogue of Microorganisms (GCM) 10K type strain sequencing project: providing services to taxonomists for standard genome sequencing and annotation.</title>
        <authorList>
            <consortium name="The Broad Institute Genomics Platform"/>
            <consortium name="The Broad Institute Genome Sequencing Center for Infectious Disease"/>
            <person name="Wu L."/>
            <person name="Ma J."/>
        </authorList>
    </citation>
    <scope>NUCLEOTIDE SEQUENCE [LARGE SCALE GENOMIC DNA]</scope>
    <source>
        <strain evidence="5">KCTC 32514</strain>
    </source>
</reference>
<dbReference type="InterPro" id="IPR008969">
    <property type="entry name" value="CarboxyPept-like_regulatory"/>
</dbReference>
<organism evidence="4 5">
    <name type="scientific">Psychroserpens luteus</name>
    <dbReference type="NCBI Taxonomy" id="1434066"/>
    <lineage>
        <taxon>Bacteria</taxon>
        <taxon>Pseudomonadati</taxon>
        <taxon>Bacteroidota</taxon>
        <taxon>Flavobacteriia</taxon>
        <taxon>Flavobacteriales</taxon>
        <taxon>Flavobacteriaceae</taxon>
        <taxon>Psychroserpens</taxon>
    </lineage>
</organism>
<feature type="domain" description="Secretion system C-terminal sorting" evidence="3">
    <location>
        <begin position="137"/>
        <end position="210"/>
    </location>
</feature>
<dbReference type="Pfam" id="PF13715">
    <property type="entry name" value="CarbopepD_reg_2"/>
    <property type="match status" value="1"/>
</dbReference>
<dbReference type="Gene3D" id="2.60.40.1120">
    <property type="entry name" value="Carboxypeptidase-like, regulatory domain"/>
    <property type="match status" value="1"/>
</dbReference>
<dbReference type="EMBL" id="JBHUOS010000007">
    <property type="protein sequence ID" value="MFD2915579.1"/>
    <property type="molecule type" value="Genomic_DNA"/>
</dbReference>
<sequence length="213" mass="23360">MKSLLLLVSILMTSFAFGQHEVLGTVTDLLGQIASVNVTVKNSKTGTFTDIDGNYTVNAKPTDTLQFTHIGYKPVDVIIGNLKRIDVNLDGFQELDEVVLVGYSSASCASVIRCSWHIVYVTDEHSKRINDSETIKLYPNPSKDGIFNIKLLEDVSEVKIIVADLTGRIILNRAESKLNSNFVVDLSNQPTGIYIINVSSNGTQIASKKAIRI</sequence>